<proteinExistence type="predicted"/>
<dbReference type="AlphaFoldDB" id="A0A6N2NIR4"/>
<protein>
    <submittedName>
        <fullName evidence="1">Uncharacterized protein</fullName>
    </submittedName>
</protein>
<sequence length="168" mass="19172">MKNKLKSSSGFGCFFNAIRSLIFSCPLLESLALSYFDSLAIHSCFEQSSSCNFIMFFNGVPYPEMLVMHIYFIKIIQSYGVRLTIFWYICSSGYQAPNMGMNQVVGPINLNDTRQHSLLIEVHAARMVCSHHGTRTNPSSTEREMWKVEAKSSWSRNSQISLLDYDIL</sequence>
<reference evidence="1" key="1">
    <citation type="submission" date="2019-03" db="EMBL/GenBank/DDBJ databases">
        <authorList>
            <person name="Mank J."/>
            <person name="Almeida P."/>
        </authorList>
    </citation>
    <scope>NUCLEOTIDE SEQUENCE</scope>
    <source>
        <strain evidence="1">78183</strain>
    </source>
</reference>
<name>A0A6N2NIR4_SALVM</name>
<dbReference type="EMBL" id="CAADRP010002307">
    <property type="protein sequence ID" value="VFU65901.1"/>
    <property type="molecule type" value="Genomic_DNA"/>
</dbReference>
<accession>A0A6N2NIR4</accession>
<evidence type="ECO:0000313" key="1">
    <source>
        <dbReference type="EMBL" id="VFU65901.1"/>
    </source>
</evidence>
<organism evidence="1">
    <name type="scientific">Salix viminalis</name>
    <name type="common">Common osier</name>
    <name type="synonym">Basket willow</name>
    <dbReference type="NCBI Taxonomy" id="40686"/>
    <lineage>
        <taxon>Eukaryota</taxon>
        <taxon>Viridiplantae</taxon>
        <taxon>Streptophyta</taxon>
        <taxon>Embryophyta</taxon>
        <taxon>Tracheophyta</taxon>
        <taxon>Spermatophyta</taxon>
        <taxon>Magnoliopsida</taxon>
        <taxon>eudicotyledons</taxon>
        <taxon>Gunneridae</taxon>
        <taxon>Pentapetalae</taxon>
        <taxon>rosids</taxon>
        <taxon>fabids</taxon>
        <taxon>Malpighiales</taxon>
        <taxon>Salicaceae</taxon>
        <taxon>Saliceae</taxon>
        <taxon>Salix</taxon>
    </lineage>
</organism>
<gene>
    <name evidence="1" type="ORF">SVIM_LOCUS507753</name>
</gene>